<dbReference type="InterPro" id="IPR002173">
    <property type="entry name" value="Carboh/pur_kinase_PfkB_CS"/>
</dbReference>
<feature type="binding site" evidence="12">
    <location>
        <position position="267"/>
    </location>
    <ligand>
        <name>K(+)</name>
        <dbReference type="ChEBI" id="CHEBI:29103"/>
    </ligand>
</feature>
<keyword evidence="11 12" id="KW-0119">Carbohydrate metabolism</keyword>
<keyword evidence="12" id="KW-0963">Cytoplasm</keyword>
<name>F4G1A3_METCR</name>
<accession>F4G1A3</accession>
<dbReference type="KEGG" id="mcn:Mcup_1888"/>
<comment type="cofactor">
    <cofactor evidence="12">
        <name>Mg(2+)</name>
        <dbReference type="ChEBI" id="CHEBI:18420"/>
    </cofactor>
    <text evidence="12">Requires a divalent cation, most likely magnesium in vivo, as an electrophilic catalyst to aid phosphoryl group transfer. It is the chelate of the metal and the nucleotide that is the actual substrate.</text>
</comment>
<dbReference type="InterPro" id="IPR029056">
    <property type="entry name" value="Ribokinase-like"/>
</dbReference>
<feature type="binding site" evidence="12">
    <location>
        <begin position="236"/>
        <end position="237"/>
    </location>
    <ligand>
        <name>ATP</name>
        <dbReference type="ChEBI" id="CHEBI:30616"/>
    </ligand>
</feature>
<feature type="binding site" evidence="12">
    <location>
        <position position="174"/>
    </location>
    <ligand>
        <name>ATP</name>
        <dbReference type="ChEBI" id="CHEBI:30616"/>
    </ligand>
</feature>
<keyword evidence="15" id="KW-1185">Reference proteome</keyword>
<evidence type="ECO:0000256" key="2">
    <source>
        <dbReference type="ARBA" id="ARBA00012035"/>
    </source>
</evidence>
<keyword evidence="4 12" id="KW-0808">Transferase</keyword>
<feature type="binding site" evidence="12">
    <location>
        <begin position="37"/>
        <end position="41"/>
    </location>
    <ligand>
        <name>substrate</name>
    </ligand>
</feature>
<evidence type="ECO:0000256" key="3">
    <source>
        <dbReference type="ARBA" id="ARBA00016943"/>
    </source>
</evidence>
<dbReference type="NCBIfam" id="TIGR02152">
    <property type="entry name" value="D_ribokin_bact"/>
    <property type="match status" value="1"/>
</dbReference>
<dbReference type="GO" id="GO:0005737">
    <property type="term" value="C:cytoplasm"/>
    <property type="evidence" value="ECO:0007669"/>
    <property type="project" value="UniProtKB-SubCell"/>
</dbReference>
<dbReference type="EC" id="2.7.1.15" evidence="2 12"/>
<dbReference type="eggNOG" id="arCOG00014">
    <property type="taxonomic scope" value="Archaea"/>
</dbReference>
<dbReference type="InterPro" id="IPR002139">
    <property type="entry name" value="Ribo/fructo_kinase"/>
</dbReference>
<feature type="binding site" evidence="12">
    <location>
        <begin position="205"/>
        <end position="210"/>
    </location>
    <ligand>
        <name>ATP</name>
        <dbReference type="ChEBI" id="CHEBI:30616"/>
    </ligand>
</feature>
<organism evidence="14 15">
    <name type="scientific">Metallosphaera cuprina (strain Ar-4)</name>
    <dbReference type="NCBI Taxonomy" id="1006006"/>
    <lineage>
        <taxon>Archaea</taxon>
        <taxon>Thermoproteota</taxon>
        <taxon>Thermoprotei</taxon>
        <taxon>Sulfolobales</taxon>
        <taxon>Sulfolobaceae</taxon>
        <taxon>Metallosphaera</taxon>
    </lineage>
</organism>
<dbReference type="GO" id="GO:0046872">
    <property type="term" value="F:metal ion binding"/>
    <property type="evidence" value="ECO:0007669"/>
    <property type="project" value="UniProtKB-KW"/>
</dbReference>
<comment type="caution">
    <text evidence="12">Lacks conserved residue(s) required for the propagation of feature annotation.</text>
</comment>
<keyword evidence="10 12" id="KW-0630">Potassium</keyword>
<evidence type="ECO:0000256" key="7">
    <source>
        <dbReference type="ARBA" id="ARBA00022777"/>
    </source>
</evidence>
<dbReference type="GO" id="GO:0004747">
    <property type="term" value="F:ribokinase activity"/>
    <property type="evidence" value="ECO:0007669"/>
    <property type="project" value="UniProtKB-UniRule"/>
</dbReference>
<dbReference type="PROSITE" id="PS00584">
    <property type="entry name" value="PFKB_KINASES_2"/>
    <property type="match status" value="1"/>
</dbReference>
<dbReference type="PANTHER" id="PTHR10584">
    <property type="entry name" value="SUGAR KINASE"/>
    <property type="match status" value="1"/>
</dbReference>
<feature type="active site" description="Proton acceptor" evidence="12">
    <location>
        <position position="237"/>
    </location>
</feature>
<dbReference type="Proteomes" id="UP000007812">
    <property type="component" value="Chromosome"/>
</dbReference>
<dbReference type="PROSITE" id="PS00583">
    <property type="entry name" value="PFKB_KINASES_1"/>
    <property type="match status" value="1"/>
</dbReference>
<evidence type="ECO:0000256" key="12">
    <source>
        <dbReference type="HAMAP-Rule" id="MF_01987"/>
    </source>
</evidence>
<feature type="binding site" evidence="12">
    <location>
        <position position="270"/>
    </location>
    <ligand>
        <name>K(+)</name>
        <dbReference type="ChEBI" id="CHEBI:29103"/>
    </ligand>
</feature>
<dbReference type="PATRIC" id="fig|1006006.8.peg.1892"/>
<dbReference type="RefSeq" id="WP_013738488.1">
    <property type="nucleotide sequence ID" value="NC_015435.1"/>
</dbReference>
<dbReference type="GO" id="GO:0005524">
    <property type="term" value="F:ATP binding"/>
    <property type="evidence" value="ECO:0007669"/>
    <property type="project" value="UniProtKB-UniRule"/>
</dbReference>
<dbReference type="HOGENOM" id="CLU_027634_2_2_2"/>
<reference evidence="14 15" key="1">
    <citation type="journal article" date="2011" name="J. Bacteriol.">
        <title>Complete genome sequence of Metallosphaera cuprina, a metal sulfide-oxidizing archaeon from a hot spring.</title>
        <authorList>
            <person name="Liu L.J."/>
            <person name="You X.Y."/>
            <person name="Zheng H."/>
            <person name="Wang S."/>
            <person name="Jiang C.Y."/>
            <person name="Liu S.J."/>
        </authorList>
    </citation>
    <scope>NUCLEOTIDE SEQUENCE [LARGE SCALE GENOMIC DNA]</scope>
    <source>
        <strain evidence="14 15">Ar-4</strain>
    </source>
</reference>
<evidence type="ECO:0000256" key="8">
    <source>
        <dbReference type="ARBA" id="ARBA00022840"/>
    </source>
</evidence>
<keyword evidence="7 12" id="KW-0418">Kinase</keyword>
<evidence type="ECO:0000256" key="6">
    <source>
        <dbReference type="ARBA" id="ARBA00022741"/>
    </source>
</evidence>
<feature type="binding site" evidence="12">
    <location>
        <position position="261"/>
    </location>
    <ligand>
        <name>ATP</name>
        <dbReference type="ChEBI" id="CHEBI:30616"/>
    </ligand>
</feature>
<dbReference type="EMBL" id="CP002656">
    <property type="protein sequence ID" value="AEB95990.1"/>
    <property type="molecule type" value="Genomic_DNA"/>
</dbReference>
<dbReference type="Gene3D" id="3.40.1190.20">
    <property type="match status" value="1"/>
</dbReference>
<comment type="function">
    <text evidence="12">Catalyzes the phosphorylation of ribose at O-5 in a reaction requiring ATP and magnesium. The resulting D-ribose-5-phosphate can then be used either for sythesis of nucleotides, histidine, and tryptophan, or as a component of the pentose phosphate pathway.</text>
</comment>
<dbReference type="GeneID" id="10494076"/>
<keyword evidence="9 12" id="KW-0460">Magnesium</keyword>
<comment type="similarity">
    <text evidence="1">Belongs to the carbohydrate kinase pfkB family.</text>
</comment>
<evidence type="ECO:0000256" key="4">
    <source>
        <dbReference type="ARBA" id="ARBA00022679"/>
    </source>
</evidence>
<dbReference type="GO" id="GO:0019303">
    <property type="term" value="P:D-ribose catabolic process"/>
    <property type="evidence" value="ECO:0007669"/>
    <property type="project" value="UniProtKB-UniRule"/>
</dbReference>
<feature type="binding site" evidence="12">
    <location>
        <begin position="9"/>
        <end position="11"/>
    </location>
    <ligand>
        <name>substrate</name>
    </ligand>
</feature>
<comment type="catalytic activity">
    <reaction evidence="12">
        <text>D-ribose + ATP = D-ribose 5-phosphate + ADP + H(+)</text>
        <dbReference type="Rhea" id="RHEA:13697"/>
        <dbReference type="ChEBI" id="CHEBI:15378"/>
        <dbReference type="ChEBI" id="CHEBI:30616"/>
        <dbReference type="ChEBI" id="CHEBI:47013"/>
        <dbReference type="ChEBI" id="CHEBI:78346"/>
        <dbReference type="ChEBI" id="CHEBI:456216"/>
        <dbReference type="EC" id="2.7.1.15"/>
    </reaction>
</comment>
<comment type="pathway">
    <text evidence="12">Carbohydrate metabolism; D-ribose degradation; D-ribose 5-phosphate from beta-D-ribopyranose: step 2/2.</text>
</comment>
<dbReference type="OrthoDB" id="26949at2157"/>
<evidence type="ECO:0000313" key="15">
    <source>
        <dbReference type="Proteomes" id="UP000007812"/>
    </source>
</evidence>
<evidence type="ECO:0000259" key="13">
    <source>
        <dbReference type="Pfam" id="PF00294"/>
    </source>
</evidence>
<comment type="subunit">
    <text evidence="12">Homodimer.</text>
</comment>
<dbReference type="SUPFAM" id="SSF53613">
    <property type="entry name" value="Ribokinase-like"/>
    <property type="match status" value="1"/>
</dbReference>
<dbReference type="STRING" id="1006006.Mcup_1888"/>
<dbReference type="CDD" id="cd01174">
    <property type="entry name" value="ribokinase"/>
    <property type="match status" value="1"/>
</dbReference>
<comment type="activity regulation">
    <text evidence="12">Activated by a monovalent cation that binds near, but not in, the active site. The most likely occupant of the site in vivo is potassium. Ion binding induces a conformational change that may alter substrate affinity.</text>
</comment>
<evidence type="ECO:0000256" key="9">
    <source>
        <dbReference type="ARBA" id="ARBA00022842"/>
    </source>
</evidence>
<evidence type="ECO:0000313" key="14">
    <source>
        <dbReference type="EMBL" id="AEB95990.1"/>
    </source>
</evidence>
<feature type="domain" description="Carbohydrate kinase PfkB" evidence="13">
    <location>
        <begin position="2"/>
        <end position="275"/>
    </location>
</feature>
<comment type="similarity">
    <text evidence="12">Belongs to the carbohydrate kinase PfkB family. Ribokinase subfamily.</text>
</comment>
<evidence type="ECO:0000256" key="10">
    <source>
        <dbReference type="ARBA" id="ARBA00022958"/>
    </source>
</evidence>
<feature type="binding site" evidence="12">
    <location>
        <position position="272"/>
    </location>
    <ligand>
        <name>K(+)</name>
        <dbReference type="ChEBI" id="CHEBI:29103"/>
    </ligand>
</feature>
<feature type="binding site" evidence="12">
    <location>
        <position position="237"/>
    </location>
    <ligand>
        <name>substrate</name>
    </ligand>
</feature>
<feature type="binding site" evidence="12">
    <location>
        <position position="233"/>
    </location>
    <ligand>
        <name>K(+)</name>
        <dbReference type="ChEBI" id="CHEBI:29103"/>
    </ligand>
</feature>
<proteinExistence type="inferred from homology"/>
<dbReference type="AlphaFoldDB" id="F4G1A3"/>
<keyword evidence="5 12" id="KW-0479">Metal-binding</keyword>
<protein>
    <recommendedName>
        <fullName evidence="3 12">Ribokinase</fullName>
        <shortName evidence="12">RK</shortName>
        <ecNumber evidence="2 12">2.7.1.15</ecNumber>
    </recommendedName>
</protein>
<evidence type="ECO:0000256" key="5">
    <source>
        <dbReference type="ARBA" id="ARBA00022723"/>
    </source>
</evidence>
<feature type="binding site" evidence="12">
    <location>
        <position position="133"/>
    </location>
    <ligand>
        <name>substrate</name>
    </ligand>
</feature>
<keyword evidence="8 12" id="KW-0067">ATP-binding</keyword>
<dbReference type="UniPathway" id="UPA00916">
    <property type="reaction ID" value="UER00889"/>
</dbReference>
<comment type="subcellular location">
    <subcellularLocation>
        <location evidence="12">Cytoplasm</location>
    </subcellularLocation>
</comment>
<keyword evidence="6 12" id="KW-0547">Nucleotide-binding</keyword>
<sequence>MITVVGSYNVDMTFRVERFPVVGETVFAQEIRVGHGGKGSNQAVSCARLGASVKFVAAIGNDVNGANALRFFREEKIDVSCVKVKNTFTGVAYILLNDKGEVMIVVNRGANNELFPEDIDDCLKGDVLLTQLEIREDVVKKALSNFHGLRILNPAPAELKDVSILNYVDILTPNEVEFKELSNSDDMIYAADVLLKRVRQAVIVTMGEKGSVIFTRNKSVRIPTIRVDPVDTTGAGDVFNAALAVYLEKGYDLESAVEKANIIASISVTTYGALGPRKEEIEEKFSDISLD</sequence>
<dbReference type="Pfam" id="PF00294">
    <property type="entry name" value="PfkB"/>
    <property type="match status" value="1"/>
</dbReference>
<evidence type="ECO:0000256" key="11">
    <source>
        <dbReference type="ARBA" id="ARBA00023277"/>
    </source>
</evidence>
<dbReference type="InterPro" id="IPR011877">
    <property type="entry name" value="Ribokinase"/>
</dbReference>
<dbReference type="PRINTS" id="PR00990">
    <property type="entry name" value="RIBOKINASE"/>
</dbReference>
<evidence type="ECO:0000256" key="1">
    <source>
        <dbReference type="ARBA" id="ARBA00005380"/>
    </source>
</evidence>
<dbReference type="PANTHER" id="PTHR10584:SF166">
    <property type="entry name" value="RIBOKINASE"/>
    <property type="match status" value="1"/>
</dbReference>
<gene>
    <name evidence="12" type="primary">rbsK</name>
    <name evidence="14" type="ordered locus">Mcup_1888</name>
</gene>
<feature type="binding site" evidence="12">
    <location>
        <position position="231"/>
    </location>
    <ligand>
        <name>K(+)</name>
        <dbReference type="ChEBI" id="CHEBI:29103"/>
    </ligand>
</feature>
<dbReference type="InterPro" id="IPR011611">
    <property type="entry name" value="PfkB_dom"/>
</dbReference>
<dbReference type="HAMAP" id="MF_01987">
    <property type="entry name" value="Ribokinase"/>
    <property type="match status" value="1"/>
</dbReference>